<evidence type="ECO:0000313" key="6">
    <source>
        <dbReference type="Proteomes" id="UP000199513"/>
    </source>
</evidence>
<dbReference type="Gene3D" id="3.40.718.10">
    <property type="entry name" value="Isopropylmalate Dehydrogenase"/>
    <property type="match status" value="1"/>
</dbReference>
<dbReference type="NCBIfam" id="TIGR00557">
    <property type="entry name" value="pdxA"/>
    <property type="match status" value="1"/>
</dbReference>
<dbReference type="PANTHER" id="PTHR30004">
    <property type="entry name" value="4-HYDROXYTHREONINE-4-PHOSPHATE DEHYDROGENASE"/>
    <property type="match status" value="1"/>
</dbReference>
<dbReference type="Pfam" id="PF04166">
    <property type="entry name" value="PdxA"/>
    <property type="match status" value="1"/>
</dbReference>
<keyword evidence="2" id="KW-0560">Oxidoreductase</keyword>
<evidence type="ECO:0000256" key="2">
    <source>
        <dbReference type="ARBA" id="ARBA00023002"/>
    </source>
</evidence>
<organism evidence="5 6">
    <name type="scientific">Thermoflexibacter ruber</name>
    <dbReference type="NCBI Taxonomy" id="1003"/>
    <lineage>
        <taxon>Bacteria</taxon>
        <taxon>Pseudomonadati</taxon>
        <taxon>Bacteroidota</taxon>
        <taxon>Cytophagia</taxon>
        <taxon>Cytophagales</taxon>
        <taxon>Thermoflexibacteraceae</taxon>
        <taxon>Thermoflexibacter</taxon>
    </lineage>
</organism>
<dbReference type="STRING" id="1003.SAMN04488541_1002187"/>
<dbReference type="AlphaFoldDB" id="A0A1I2B9G6"/>
<dbReference type="GO" id="GO:0051287">
    <property type="term" value="F:NAD binding"/>
    <property type="evidence" value="ECO:0007669"/>
    <property type="project" value="InterPro"/>
</dbReference>
<evidence type="ECO:0000256" key="4">
    <source>
        <dbReference type="SAM" id="MobiDB-lite"/>
    </source>
</evidence>
<evidence type="ECO:0000256" key="1">
    <source>
        <dbReference type="ARBA" id="ARBA00022723"/>
    </source>
</evidence>
<gene>
    <name evidence="5" type="ORF">SAMN04488541_1002187</name>
</gene>
<feature type="region of interest" description="Disordered" evidence="4">
    <location>
        <begin position="341"/>
        <end position="363"/>
    </location>
</feature>
<dbReference type="EMBL" id="FONY01000002">
    <property type="protein sequence ID" value="SFE52785.1"/>
    <property type="molecule type" value="Genomic_DNA"/>
</dbReference>
<dbReference type="RefSeq" id="WP_091539119.1">
    <property type="nucleotide sequence ID" value="NZ_FONY01000002.1"/>
</dbReference>
<keyword evidence="1" id="KW-0479">Metal-binding</keyword>
<reference evidence="5 6" key="1">
    <citation type="submission" date="2016-10" db="EMBL/GenBank/DDBJ databases">
        <authorList>
            <person name="de Groot N.N."/>
        </authorList>
    </citation>
    <scope>NUCLEOTIDE SEQUENCE [LARGE SCALE GENOMIC DNA]</scope>
    <source>
        <strain>GEY</strain>
        <strain evidence="6">DSM 9560</strain>
    </source>
</reference>
<dbReference type="OrthoDB" id="9801783at2"/>
<dbReference type="Proteomes" id="UP000199513">
    <property type="component" value="Unassembled WGS sequence"/>
</dbReference>
<dbReference type="InterPro" id="IPR005255">
    <property type="entry name" value="PdxA_fam"/>
</dbReference>
<evidence type="ECO:0000313" key="5">
    <source>
        <dbReference type="EMBL" id="SFE52785.1"/>
    </source>
</evidence>
<dbReference type="SUPFAM" id="SSF53659">
    <property type="entry name" value="Isocitrate/Isopropylmalate dehydrogenase-like"/>
    <property type="match status" value="1"/>
</dbReference>
<keyword evidence="6" id="KW-1185">Reference proteome</keyword>
<protein>
    <submittedName>
        <fullName evidence="5">4-hydroxythreonine-4-phosphate dehydrogenase</fullName>
    </submittedName>
</protein>
<sequence>MENKNNTNSHHLPRIGITMGDFNGVGIEVIMKALQDPRILKMCVPILYGSGKALAKYKKILGIENFTYHQINDGNIHERKINVINCWEHIYWDINPGEITEEAGKCAYAALERSSADLKNNVIDAVVTAPINKNNIQSPDFQFAGHTEYYASQFAQQDDYLMCMIAEQMKLATLTGHIPLSQVPTKLNREVVIKKLNTLIHSLKYDFGINKPTIAVLGLNPHAGEQGLLGNEEGAIIEPAIKHLQELGHLVFGTFPADGFFGMMQHRQFDAVVSTYHDQGLIPFKMLAFENGVNYTAGLSIVRTSPDHGTAYDIAGKGLANESSMCAAIFLACDILKQRKENRKPKEEKPHPNREKYVFEIEK</sequence>
<dbReference type="GO" id="GO:0046872">
    <property type="term" value="F:metal ion binding"/>
    <property type="evidence" value="ECO:0007669"/>
    <property type="project" value="UniProtKB-KW"/>
</dbReference>
<evidence type="ECO:0000256" key="3">
    <source>
        <dbReference type="ARBA" id="ARBA00023027"/>
    </source>
</evidence>
<accession>A0A1I2B9G6</accession>
<dbReference type="GO" id="GO:0016491">
    <property type="term" value="F:oxidoreductase activity"/>
    <property type="evidence" value="ECO:0007669"/>
    <property type="project" value="UniProtKB-KW"/>
</dbReference>
<name>A0A1I2B9G6_9BACT</name>
<proteinExistence type="predicted"/>
<keyword evidence="3" id="KW-0520">NAD</keyword>
<dbReference type="PANTHER" id="PTHR30004:SF6">
    <property type="entry name" value="D-THREONATE 4-PHOSPHATE DEHYDROGENASE"/>
    <property type="match status" value="1"/>
</dbReference>